<organism evidence="2 3">
    <name type="scientific">Oceanobacillus limi</name>
    <dbReference type="NCBI Taxonomy" id="930131"/>
    <lineage>
        <taxon>Bacteria</taxon>
        <taxon>Bacillati</taxon>
        <taxon>Bacillota</taxon>
        <taxon>Bacilli</taxon>
        <taxon>Bacillales</taxon>
        <taxon>Bacillaceae</taxon>
        <taxon>Oceanobacillus</taxon>
    </lineage>
</organism>
<dbReference type="STRING" id="930131.SAMN05216389_10351"/>
<evidence type="ECO:0000313" key="2">
    <source>
        <dbReference type="EMBL" id="SES88514.1"/>
    </source>
</evidence>
<gene>
    <name evidence="2" type="ORF">SAMN05216389_10351</name>
</gene>
<keyword evidence="3" id="KW-1185">Reference proteome</keyword>
<dbReference type="InterPro" id="IPR007345">
    <property type="entry name" value="Polysacch_pyruvyl_Trfase"/>
</dbReference>
<dbReference type="Pfam" id="PF04230">
    <property type="entry name" value="PS_pyruv_trans"/>
    <property type="match status" value="1"/>
</dbReference>
<protein>
    <submittedName>
        <fullName evidence="2">Polysaccharide pyruvyl transferase CsaB</fullName>
    </submittedName>
</protein>
<proteinExistence type="predicted"/>
<dbReference type="PANTHER" id="PTHR36836">
    <property type="entry name" value="COLANIC ACID BIOSYNTHESIS PROTEIN WCAK"/>
    <property type="match status" value="1"/>
</dbReference>
<accession>A0A1I0A4A0</accession>
<dbReference type="GO" id="GO:0016740">
    <property type="term" value="F:transferase activity"/>
    <property type="evidence" value="ECO:0007669"/>
    <property type="project" value="UniProtKB-KW"/>
</dbReference>
<dbReference type="AlphaFoldDB" id="A0A1I0A4A0"/>
<dbReference type="EMBL" id="FOHE01000003">
    <property type="protein sequence ID" value="SES88514.1"/>
    <property type="molecule type" value="Genomic_DNA"/>
</dbReference>
<dbReference type="PANTHER" id="PTHR36836:SF1">
    <property type="entry name" value="COLANIC ACID BIOSYNTHESIS PROTEIN WCAK"/>
    <property type="match status" value="1"/>
</dbReference>
<keyword evidence="2" id="KW-0808">Transferase</keyword>
<feature type="domain" description="Polysaccharide pyruvyl transferase" evidence="1">
    <location>
        <begin position="15"/>
        <end position="318"/>
    </location>
</feature>
<dbReference type="Proteomes" id="UP000198618">
    <property type="component" value="Unassembled WGS sequence"/>
</dbReference>
<evidence type="ECO:0000259" key="1">
    <source>
        <dbReference type="Pfam" id="PF04230"/>
    </source>
</evidence>
<dbReference type="RefSeq" id="WP_090867305.1">
    <property type="nucleotide sequence ID" value="NZ_FOHE01000003.1"/>
</dbReference>
<evidence type="ECO:0000313" key="3">
    <source>
        <dbReference type="Proteomes" id="UP000198618"/>
    </source>
</evidence>
<name>A0A1I0A4A0_9BACI</name>
<dbReference type="OrthoDB" id="3199616at2"/>
<sequence>MAIGIVGNYGNDNEGDEAILEGVIVQLEEAYEIERKEIVVFSNNPEQISNKHGVQSVELFQKKKSDPMKFLATVIHNKPIIRDLDLLIIGGGGILMDLYRNGAIIYGMYGWLAKLTNTPYVIYGAGAGPISTLLGRTILKSLGNSANLITVRDPKSKALLESIGVKKPIHVISDPAFFVKAPKPIANKLDKLQIGVTAVPYYNINYWPVEDKSKYNHYINGMATNLDNLLREYPNAKVNFFSTKHPYDTEVTKDIRELMRYKGRSVVYEEEMKLEKKGMNHKEILQFIGEQDIVIGTRLHSLILSLVTNIPIIAISYHQKVKDFMDSIDCSDLVIPIDELSEREDFFLKTYMEMEKDWSETVKKFETITNNVKNKSPKGMDLVKTVYKR</sequence>
<reference evidence="2 3" key="1">
    <citation type="submission" date="2016-10" db="EMBL/GenBank/DDBJ databases">
        <authorList>
            <person name="de Groot N.N."/>
        </authorList>
    </citation>
    <scope>NUCLEOTIDE SEQUENCE [LARGE SCALE GENOMIC DNA]</scope>
    <source>
        <strain evidence="2 3">IBRC-M 10780</strain>
    </source>
</reference>